<evidence type="ECO:0000256" key="6">
    <source>
        <dbReference type="ARBA" id="ARBA00022619"/>
    </source>
</evidence>
<evidence type="ECO:0000256" key="9">
    <source>
        <dbReference type="NCBIfam" id="TIGR00187"/>
    </source>
</evidence>
<keyword evidence="6" id="KW-0686">Riboflavin biosynthesis</keyword>
<evidence type="ECO:0000256" key="1">
    <source>
        <dbReference type="ARBA" id="ARBA00000968"/>
    </source>
</evidence>
<feature type="domain" description="Lumazine-binding" evidence="12">
    <location>
        <begin position="1"/>
        <end position="96"/>
    </location>
</feature>
<evidence type="ECO:0000256" key="10">
    <source>
        <dbReference type="PROSITE-ProRule" id="PRU00524"/>
    </source>
</evidence>
<dbReference type="FunFam" id="2.40.30.20:FF:000014">
    <property type="entry name" value="Riboflavin synthase, alpha subunit"/>
    <property type="match status" value="1"/>
</dbReference>
<protein>
    <recommendedName>
        <fullName evidence="5 9">Riboflavin synthase</fullName>
        <ecNumber evidence="4 9">2.5.1.9</ecNumber>
    </recommendedName>
</protein>
<dbReference type="InterPro" id="IPR026017">
    <property type="entry name" value="Lumazine-bd_dom"/>
</dbReference>
<proteinExistence type="predicted"/>
<keyword evidence="7 13" id="KW-0808">Transferase</keyword>
<evidence type="ECO:0000256" key="7">
    <source>
        <dbReference type="ARBA" id="ARBA00022679"/>
    </source>
</evidence>
<accession>A0AA43XLC9</accession>
<evidence type="ECO:0000259" key="12">
    <source>
        <dbReference type="PROSITE" id="PS51177"/>
    </source>
</evidence>
<gene>
    <name evidence="13" type="primary">ribE</name>
    <name evidence="13" type="ORF">ISALK_05800</name>
</gene>
<comment type="function">
    <text evidence="2">Catalyzes the dismutation of two molecules of 6,7-dimethyl-8-ribityllumazine, resulting in the formation of riboflavin and 5-amino-6-(D-ribitylamino)uracil.</text>
</comment>
<evidence type="ECO:0000313" key="13">
    <source>
        <dbReference type="EMBL" id="NBG88010.1"/>
    </source>
</evidence>
<feature type="repeat" description="Lumazine-binding" evidence="10">
    <location>
        <begin position="97"/>
        <end position="193"/>
    </location>
</feature>
<keyword evidence="14" id="KW-1185">Reference proteome</keyword>
<sequence length="228" mass="24784">MFTGIIEELGSLLSIKKGGEAFQLNVKANKVLGDVKLGDSINTNGVCLTVVDFSRDRFRADVMPETLRKSNLGDLQIGDAVNLERAMAIGDRFGGHMVSGHIDGMGKISKYRKEKNATWIRIDCDKSLLRYIVPKGSIAIDGTSLTVATVDHKGFEVSIIPLTGEETTLLRKPLGAMVNLECDMVGKYIEKFMSTSKEASPAEGEASNKPSGTKNEGLTLERLKQLGY</sequence>
<dbReference type="EMBL" id="SUMG01000005">
    <property type="protein sequence ID" value="NBG88010.1"/>
    <property type="molecule type" value="Genomic_DNA"/>
</dbReference>
<feature type="compositionally biased region" description="Basic and acidic residues" evidence="11">
    <location>
        <begin position="219"/>
        <end position="228"/>
    </location>
</feature>
<reference evidence="13 14" key="1">
    <citation type="submission" date="2019-04" db="EMBL/GenBank/DDBJ databases">
        <title>Isachenkonia alkalipeptolytica gen. nov. sp. nov. a new anaerobic, alkiliphilic organothrophic bacterium capable to reduce synthesized ferrihydrite isolated from a soda lake.</title>
        <authorList>
            <person name="Toshchakov S.V."/>
            <person name="Zavarzina D.G."/>
            <person name="Zhilina T.N."/>
            <person name="Kostrikina N.A."/>
            <person name="Kublanov I.V."/>
        </authorList>
    </citation>
    <scope>NUCLEOTIDE SEQUENCE [LARGE SCALE GENOMIC DNA]</scope>
    <source>
        <strain evidence="13 14">Z-1701</strain>
    </source>
</reference>
<dbReference type="PANTHER" id="PTHR21098">
    <property type="entry name" value="RIBOFLAVIN SYNTHASE ALPHA CHAIN"/>
    <property type="match status" value="1"/>
</dbReference>
<dbReference type="NCBIfam" id="NF009566">
    <property type="entry name" value="PRK13020.1"/>
    <property type="match status" value="1"/>
</dbReference>
<dbReference type="GO" id="GO:0009231">
    <property type="term" value="P:riboflavin biosynthetic process"/>
    <property type="evidence" value="ECO:0007669"/>
    <property type="project" value="UniProtKB-KW"/>
</dbReference>
<dbReference type="EC" id="2.5.1.9" evidence="4 9"/>
<name>A0AA43XLC9_9CLOT</name>
<dbReference type="InterPro" id="IPR001783">
    <property type="entry name" value="Lumazine-bd"/>
</dbReference>
<dbReference type="RefSeq" id="WP_160720087.1">
    <property type="nucleotide sequence ID" value="NZ_SUMG01000005.1"/>
</dbReference>
<feature type="domain" description="Lumazine-binding" evidence="12">
    <location>
        <begin position="97"/>
        <end position="193"/>
    </location>
</feature>
<dbReference type="NCBIfam" id="NF006767">
    <property type="entry name" value="PRK09289.1"/>
    <property type="match status" value="1"/>
</dbReference>
<comment type="catalytic activity">
    <reaction evidence="1">
        <text>2 6,7-dimethyl-8-(1-D-ribityl)lumazine + H(+) = 5-amino-6-(D-ribitylamino)uracil + riboflavin</text>
        <dbReference type="Rhea" id="RHEA:20772"/>
        <dbReference type="ChEBI" id="CHEBI:15378"/>
        <dbReference type="ChEBI" id="CHEBI:15934"/>
        <dbReference type="ChEBI" id="CHEBI:57986"/>
        <dbReference type="ChEBI" id="CHEBI:58201"/>
        <dbReference type="EC" id="2.5.1.9"/>
    </reaction>
</comment>
<dbReference type="PROSITE" id="PS51177">
    <property type="entry name" value="LUMAZINE_BIND"/>
    <property type="match status" value="2"/>
</dbReference>
<dbReference type="AlphaFoldDB" id="A0AA43XLC9"/>
<dbReference type="PANTHER" id="PTHR21098:SF12">
    <property type="entry name" value="RIBOFLAVIN SYNTHASE"/>
    <property type="match status" value="1"/>
</dbReference>
<evidence type="ECO:0000256" key="5">
    <source>
        <dbReference type="ARBA" id="ARBA00013950"/>
    </source>
</evidence>
<dbReference type="Gene3D" id="2.40.30.20">
    <property type="match status" value="2"/>
</dbReference>
<keyword evidence="8" id="KW-0677">Repeat</keyword>
<dbReference type="Proteomes" id="UP000449710">
    <property type="component" value="Unassembled WGS sequence"/>
</dbReference>
<dbReference type="InterPro" id="IPR023366">
    <property type="entry name" value="ATP_synth_asu-like_sf"/>
</dbReference>
<evidence type="ECO:0000256" key="3">
    <source>
        <dbReference type="ARBA" id="ARBA00004887"/>
    </source>
</evidence>
<evidence type="ECO:0000256" key="11">
    <source>
        <dbReference type="SAM" id="MobiDB-lite"/>
    </source>
</evidence>
<dbReference type="InterPro" id="IPR017938">
    <property type="entry name" value="Riboflavin_synthase-like_b-brl"/>
</dbReference>
<evidence type="ECO:0000256" key="2">
    <source>
        <dbReference type="ARBA" id="ARBA00002803"/>
    </source>
</evidence>
<feature type="region of interest" description="Disordered" evidence="11">
    <location>
        <begin position="199"/>
        <end position="228"/>
    </location>
</feature>
<organism evidence="13 14">
    <name type="scientific">Isachenkonia alkalipeptolytica</name>
    <dbReference type="NCBI Taxonomy" id="2565777"/>
    <lineage>
        <taxon>Bacteria</taxon>
        <taxon>Bacillati</taxon>
        <taxon>Bacillota</taxon>
        <taxon>Clostridia</taxon>
        <taxon>Eubacteriales</taxon>
        <taxon>Clostridiaceae</taxon>
        <taxon>Isachenkonia</taxon>
    </lineage>
</organism>
<feature type="repeat" description="Lumazine-binding" evidence="10">
    <location>
        <begin position="1"/>
        <end position="96"/>
    </location>
</feature>
<dbReference type="Pfam" id="PF00677">
    <property type="entry name" value="Lum_binding"/>
    <property type="match status" value="2"/>
</dbReference>
<evidence type="ECO:0000313" key="14">
    <source>
        <dbReference type="Proteomes" id="UP000449710"/>
    </source>
</evidence>
<evidence type="ECO:0000256" key="4">
    <source>
        <dbReference type="ARBA" id="ARBA00012827"/>
    </source>
</evidence>
<dbReference type="PIRSF" id="PIRSF000498">
    <property type="entry name" value="Riboflavin_syn_A"/>
    <property type="match status" value="1"/>
</dbReference>
<comment type="caution">
    <text evidence="13">The sequence shown here is derived from an EMBL/GenBank/DDBJ whole genome shotgun (WGS) entry which is preliminary data.</text>
</comment>
<comment type="pathway">
    <text evidence="3">Cofactor biosynthesis; riboflavin biosynthesis; riboflavin from 2-hydroxy-3-oxobutyl phosphate and 5-amino-6-(D-ribitylamino)uracil: step 2/2.</text>
</comment>
<dbReference type="GO" id="GO:0004746">
    <property type="term" value="F:riboflavin synthase activity"/>
    <property type="evidence" value="ECO:0007669"/>
    <property type="project" value="UniProtKB-UniRule"/>
</dbReference>
<dbReference type="SUPFAM" id="SSF63380">
    <property type="entry name" value="Riboflavin synthase domain-like"/>
    <property type="match status" value="2"/>
</dbReference>
<dbReference type="CDD" id="cd00402">
    <property type="entry name" value="Riboflavin_synthase_like"/>
    <property type="match status" value="1"/>
</dbReference>
<dbReference type="FunFam" id="2.40.30.20:FF:000004">
    <property type="entry name" value="Riboflavin synthase, alpha subunit"/>
    <property type="match status" value="1"/>
</dbReference>
<dbReference type="NCBIfam" id="TIGR00187">
    <property type="entry name" value="ribE"/>
    <property type="match status" value="1"/>
</dbReference>
<evidence type="ECO:0000256" key="8">
    <source>
        <dbReference type="ARBA" id="ARBA00022737"/>
    </source>
</evidence>